<dbReference type="Proteomes" id="UP000050833">
    <property type="component" value="Unassembled WGS sequence"/>
</dbReference>
<evidence type="ECO:0000259" key="8">
    <source>
        <dbReference type="Pfam" id="PF02687"/>
    </source>
</evidence>
<evidence type="ECO:0000256" key="7">
    <source>
        <dbReference type="SAM" id="Phobius"/>
    </source>
</evidence>
<accession>A0AAW3JX43</accession>
<keyword evidence="3 7" id="KW-0812">Transmembrane</keyword>
<feature type="transmembrane region" description="Helical" evidence="7">
    <location>
        <begin position="439"/>
        <end position="462"/>
    </location>
</feature>
<evidence type="ECO:0000313" key="9">
    <source>
        <dbReference type="EMBL" id="KQC86763.1"/>
    </source>
</evidence>
<feature type="transmembrane region" description="Helical" evidence="7">
    <location>
        <begin position="275"/>
        <end position="297"/>
    </location>
</feature>
<protein>
    <submittedName>
        <fullName evidence="9">ABC transporter permease</fullName>
    </submittedName>
</protein>
<keyword evidence="10" id="KW-1185">Reference proteome</keyword>
<feature type="transmembrane region" description="Helical" evidence="7">
    <location>
        <begin position="802"/>
        <end position="828"/>
    </location>
</feature>
<sequence length="884" mass="100020">MNVKNKKCIFRLSYRSLRAAKKRNIIAVIAIILTTILFTSLFTIALSLNDSYQTYSFRQMGGYSHGTFKDVTDEQADKLITHSKIKAYGKRTCIGSIKSDYFGQISGEVSYMDENCSKWSYATPTTGRNPENSDEIAMDTTALKLLGTKAKLGTKIKLTYTVRDNKSKTFEKTDYFKLTGYYDYNSLMPVHYINVSKKYTENIIKEAKNNGLDDFRTDLNVMLKSSHNIEKQMEQIDKDFGYDWQTRDEKNSVRIGVNWGYTSEKVAENTDPVTLVGIVAFLILVIFTGYLIIYNIFQISVTNDIHFYGLIKTIGVTPHQLRRIIYIHALLLCAIGIPIGLFIGYFSGVTLFPAIISQTTLGTESTSISISPLIFVISILFSLLTVLMSCLRPGFIASKISPVEAVKYTDNSNTKKKKKHTRGAKVYQMAFTNLGRNKLSTFLVVISLSLSVVLLNTLFFFVNGIDMNRFVSRSVCSDFIVSTKSYFRYEIDGEHCISDKDIRRITANTDNRLTGCGYFLPSTDVVGWVDKKTYINMCKGTFSQKELQQNLNSIRKKRDKVASDPLIEGIDIKLLNKVKVISGSISPLKDKKQHNIAISVMTDDYGNPQNMGIYPKVGDKFTMSYIDDAYFIDNRTGKKVTDDTPEKYMEYYIAKEHEVTYTVCALVNVPYSMGFRYGSVTGYNVVMSTDSLKNDSRQKISPLFYMLDSKNKKAEIRTENYLKNITSAPSSSLSFESKAKVRQGFDSFKNMFILLGGLLCAVIGIIGILNFVNAVLTGIMSRKHEFAMLKSIGMTNRQLRRMLIYESLFYSVSSSVVSLITSVIFAVLTKRLFENIFWFFNGHFVILPVLLVAPVFIILSCIIPMLMYGNTEKQSVVDTLRDFV</sequence>
<dbReference type="PANTHER" id="PTHR30572">
    <property type="entry name" value="MEMBRANE COMPONENT OF TRANSPORTER-RELATED"/>
    <property type="match status" value="1"/>
</dbReference>
<comment type="caution">
    <text evidence="9">The sequence shown here is derived from an EMBL/GenBank/DDBJ whole genome shotgun (WGS) entry which is preliminary data.</text>
</comment>
<name>A0AAW3JX43_9FIRM</name>
<dbReference type="EMBL" id="LLKB01000001">
    <property type="protein sequence ID" value="KQC86763.1"/>
    <property type="molecule type" value="Genomic_DNA"/>
</dbReference>
<keyword evidence="2" id="KW-1003">Cell membrane</keyword>
<feature type="transmembrane region" description="Helical" evidence="7">
    <location>
        <begin position="25"/>
        <end position="48"/>
    </location>
</feature>
<evidence type="ECO:0000256" key="5">
    <source>
        <dbReference type="ARBA" id="ARBA00023136"/>
    </source>
</evidence>
<evidence type="ECO:0000256" key="2">
    <source>
        <dbReference type="ARBA" id="ARBA00022475"/>
    </source>
</evidence>
<feature type="domain" description="ABC3 transporter permease C-terminal" evidence="8">
    <location>
        <begin position="760"/>
        <end position="866"/>
    </location>
</feature>
<feature type="transmembrane region" description="Helical" evidence="7">
    <location>
        <begin position="751"/>
        <end position="781"/>
    </location>
</feature>
<proteinExistence type="inferred from homology"/>
<comment type="similarity">
    <text evidence="6">Belongs to the ABC-4 integral membrane protein family.</text>
</comment>
<feature type="transmembrane region" description="Helical" evidence="7">
    <location>
        <begin position="368"/>
        <end position="391"/>
    </location>
</feature>
<reference evidence="9 10" key="1">
    <citation type="submission" date="2015-10" db="EMBL/GenBank/DDBJ databases">
        <title>Butyribacter intestini gen. nov., sp. nov., a butyric acid-producing bacterium of the family Lachnospiraceae isolated from the human faeces.</title>
        <authorList>
            <person name="Zou Y."/>
            <person name="Xue W."/>
            <person name="Luo G."/>
            <person name="Lv M."/>
        </authorList>
    </citation>
    <scope>NUCLEOTIDE SEQUENCE [LARGE SCALE GENOMIC DNA]</scope>
    <source>
        <strain evidence="9 10">TF01-11</strain>
    </source>
</reference>
<feature type="transmembrane region" description="Helical" evidence="7">
    <location>
        <begin position="329"/>
        <end position="356"/>
    </location>
</feature>
<dbReference type="InterPro" id="IPR003838">
    <property type="entry name" value="ABC3_permease_C"/>
</dbReference>
<comment type="subcellular location">
    <subcellularLocation>
        <location evidence="1">Cell membrane</location>
        <topology evidence="1">Multi-pass membrane protein</topology>
    </subcellularLocation>
</comment>
<feature type="domain" description="ABC3 transporter permease C-terminal" evidence="8">
    <location>
        <begin position="280"/>
        <end position="402"/>
    </location>
</feature>
<dbReference type="GO" id="GO:0022857">
    <property type="term" value="F:transmembrane transporter activity"/>
    <property type="evidence" value="ECO:0007669"/>
    <property type="project" value="TreeGrafter"/>
</dbReference>
<dbReference type="InterPro" id="IPR050250">
    <property type="entry name" value="Macrolide_Exporter_MacB"/>
</dbReference>
<keyword evidence="4 7" id="KW-1133">Transmembrane helix</keyword>
<evidence type="ECO:0000256" key="4">
    <source>
        <dbReference type="ARBA" id="ARBA00022989"/>
    </source>
</evidence>
<organism evidence="9 10">
    <name type="scientific">Butyribacter intestini</name>
    <dbReference type="NCBI Taxonomy" id="1703332"/>
    <lineage>
        <taxon>Bacteria</taxon>
        <taxon>Bacillati</taxon>
        <taxon>Bacillota</taxon>
        <taxon>Clostridia</taxon>
        <taxon>Lachnospirales</taxon>
        <taxon>Lachnospiraceae</taxon>
        <taxon>Butyribacter</taxon>
    </lineage>
</organism>
<gene>
    <name evidence="9" type="ORF">APZ18_06255</name>
</gene>
<dbReference type="AlphaFoldDB" id="A0AAW3JX43"/>
<feature type="transmembrane region" description="Helical" evidence="7">
    <location>
        <begin position="840"/>
        <end position="866"/>
    </location>
</feature>
<dbReference type="GO" id="GO:0005886">
    <property type="term" value="C:plasma membrane"/>
    <property type="evidence" value="ECO:0007669"/>
    <property type="project" value="UniProtKB-SubCell"/>
</dbReference>
<evidence type="ECO:0000256" key="3">
    <source>
        <dbReference type="ARBA" id="ARBA00022692"/>
    </source>
</evidence>
<dbReference type="RefSeq" id="WP_055942671.1">
    <property type="nucleotide sequence ID" value="NZ_LLKB01000001.1"/>
</dbReference>
<keyword evidence="5 7" id="KW-0472">Membrane</keyword>
<evidence type="ECO:0000256" key="6">
    <source>
        <dbReference type="ARBA" id="ARBA00038076"/>
    </source>
</evidence>
<evidence type="ECO:0000313" key="10">
    <source>
        <dbReference type="Proteomes" id="UP000050833"/>
    </source>
</evidence>
<dbReference type="Pfam" id="PF02687">
    <property type="entry name" value="FtsX"/>
    <property type="match status" value="2"/>
</dbReference>
<dbReference type="PANTHER" id="PTHR30572:SF4">
    <property type="entry name" value="ABC TRANSPORTER PERMEASE YTRF"/>
    <property type="match status" value="1"/>
</dbReference>
<evidence type="ECO:0000256" key="1">
    <source>
        <dbReference type="ARBA" id="ARBA00004651"/>
    </source>
</evidence>